<dbReference type="STRING" id="1123010.SAMN02745724_00284"/>
<keyword evidence="3" id="KW-1185">Reference proteome</keyword>
<gene>
    <name evidence="2" type="ORF">SAMN02745724_00284</name>
</gene>
<keyword evidence="1" id="KW-0472">Membrane</keyword>
<protein>
    <submittedName>
        <fullName evidence="2">Uncharacterized protein</fullName>
    </submittedName>
</protein>
<dbReference type="Proteomes" id="UP000198862">
    <property type="component" value="Unassembled WGS sequence"/>
</dbReference>
<dbReference type="AlphaFoldDB" id="A0A1I1E986"/>
<sequence>MSHHNDDFDTKLNQLYKQHKNQNKLSNIDKKNLLLGDEKRKSTPEFSWVNTLQFSLAAIALFTLFNLYFNEQAYLTSPEINVKSAKISITEIHYLEKNTYHKKIKYSHQQAKEQLAQAKETLKNQVLFRGRLINKADDWYIASCNKEILVQVNASLLQQLKTNKTLDNNIAQGDLLAFKHNSKGEIIALLKTDNMQQCRG</sequence>
<name>A0A1I1E986_9GAMM</name>
<evidence type="ECO:0000256" key="1">
    <source>
        <dbReference type="SAM" id="Phobius"/>
    </source>
</evidence>
<accession>A0A1I1E986</accession>
<organism evidence="2 3">
    <name type="scientific">Pseudoalteromonas denitrificans DSM 6059</name>
    <dbReference type="NCBI Taxonomy" id="1123010"/>
    <lineage>
        <taxon>Bacteria</taxon>
        <taxon>Pseudomonadati</taxon>
        <taxon>Pseudomonadota</taxon>
        <taxon>Gammaproteobacteria</taxon>
        <taxon>Alteromonadales</taxon>
        <taxon>Pseudoalteromonadaceae</taxon>
        <taxon>Pseudoalteromonas</taxon>
    </lineage>
</organism>
<evidence type="ECO:0000313" key="2">
    <source>
        <dbReference type="EMBL" id="SFB83654.1"/>
    </source>
</evidence>
<evidence type="ECO:0000313" key="3">
    <source>
        <dbReference type="Proteomes" id="UP000198862"/>
    </source>
</evidence>
<reference evidence="2 3" key="1">
    <citation type="submission" date="2016-10" db="EMBL/GenBank/DDBJ databases">
        <authorList>
            <person name="de Groot N.N."/>
        </authorList>
    </citation>
    <scope>NUCLEOTIDE SEQUENCE [LARGE SCALE GENOMIC DNA]</scope>
    <source>
        <strain evidence="2 3">DSM 6059</strain>
    </source>
</reference>
<proteinExistence type="predicted"/>
<keyword evidence="1" id="KW-1133">Transmembrane helix</keyword>
<keyword evidence="1" id="KW-0812">Transmembrane</keyword>
<dbReference type="OrthoDB" id="6287049at2"/>
<dbReference type="RefSeq" id="WP_091979089.1">
    <property type="nucleotide sequence ID" value="NZ_FOLO01000001.1"/>
</dbReference>
<feature type="transmembrane region" description="Helical" evidence="1">
    <location>
        <begin position="48"/>
        <end position="69"/>
    </location>
</feature>
<dbReference type="EMBL" id="FOLO01000001">
    <property type="protein sequence ID" value="SFB83654.1"/>
    <property type="molecule type" value="Genomic_DNA"/>
</dbReference>